<sequence>MKESVVHESEIQKELNRRLDIVLRDGYQDPARADISRWELVLWFSFAILIAAITAVIRTGV</sequence>
<dbReference type="Proteomes" id="UP000199423">
    <property type="component" value="Unassembled WGS sequence"/>
</dbReference>
<dbReference type="AlphaFoldDB" id="A0A1I7MYV2"/>
<protein>
    <submittedName>
        <fullName evidence="2">Uncharacterized protein</fullName>
    </submittedName>
</protein>
<proteinExistence type="predicted"/>
<organism evidence="2 3">
    <name type="scientific">Hyphomicrobium facile</name>
    <dbReference type="NCBI Taxonomy" id="51670"/>
    <lineage>
        <taxon>Bacteria</taxon>
        <taxon>Pseudomonadati</taxon>
        <taxon>Pseudomonadota</taxon>
        <taxon>Alphaproteobacteria</taxon>
        <taxon>Hyphomicrobiales</taxon>
        <taxon>Hyphomicrobiaceae</taxon>
        <taxon>Hyphomicrobium</taxon>
    </lineage>
</organism>
<keyword evidence="3" id="KW-1185">Reference proteome</keyword>
<name>A0A1I7MYV2_9HYPH</name>
<feature type="transmembrane region" description="Helical" evidence="1">
    <location>
        <begin position="40"/>
        <end position="57"/>
    </location>
</feature>
<evidence type="ECO:0000313" key="3">
    <source>
        <dbReference type="Proteomes" id="UP000199423"/>
    </source>
</evidence>
<gene>
    <name evidence="2" type="ORF">SAMN04488557_0795</name>
</gene>
<keyword evidence="1" id="KW-0812">Transmembrane</keyword>
<evidence type="ECO:0000313" key="2">
    <source>
        <dbReference type="EMBL" id="SFV27582.1"/>
    </source>
</evidence>
<dbReference type="EMBL" id="FPCH01000001">
    <property type="protein sequence ID" value="SFV27582.1"/>
    <property type="molecule type" value="Genomic_DNA"/>
</dbReference>
<keyword evidence="1" id="KW-1133">Transmembrane helix</keyword>
<reference evidence="3" key="1">
    <citation type="submission" date="2016-10" db="EMBL/GenBank/DDBJ databases">
        <authorList>
            <person name="Varghese N."/>
            <person name="Submissions S."/>
        </authorList>
    </citation>
    <scope>NUCLEOTIDE SEQUENCE [LARGE SCALE GENOMIC DNA]</scope>
    <source>
        <strain evidence="3">DSM 1565</strain>
    </source>
</reference>
<accession>A0A1I7MYV2</accession>
<evidence type="ECO:0000256" key="1">
    <source>
        <dbReference type="SAM" id="Phobius"/>
    </source>
</evidence>
<keyword evidence="1" id="KW-0472">Membrane</keyword>
<dbReference type="RefSeq" id="WP_092864479.1">
    <property type="nucleotide sequence ID" value="NZ_FPCH01000001.1"/>
</dbReference>
<dbReference type="STRING" id="51670.SAMN04488557_0795"/>